<dbReference type="Proteomes" id="UP000789508">
    <property type="component" value="Unassembled WGS sequence"/>
</dbReference>
<protein>
    <submittedName>
        <fullName evidence="2">11280_t:CDS:1</fullName>
    </submittedName>
</protein>
<proteinExistence type="predicted"/>
<gene>
    <name evidence="2" type="ORF">ALEPTO_LOCUS10280</name>
</gene>
<dbReference type="AlphaFoldDB" id="A0A9N9E4A7"/>
<evidence type="ECO:0000313" key="3">
    <source>
        <dbReference type="Proteomes" id="UP000789508"/>
    </source>
</evidence>
<organism evidence="2 3">
    <name type="scientific">Ambispora leptoticha</name>
    <dbReference type="NCBI Taxonomy" id="144679"/>
    <lineage>
        <taxon>Eukaryota</taxon>
        <taxon>Fungi</taxon>
        <taxon>Fungi incertae sedis</taxon>
        <taxon>Mucoromycota</taxon>
        <taxon>Glomeromycotina</taxon>
        <taxon>Glomeromycetes</taxon>
        <taxon>Archaeosporales</taxon>
        <taxon>Ambisporaceae</taxon>
        <taxon>Ambispora</taxon>
    </lineage>
</organism>
<feature type="non-terminal residue" evidence="2">
    <location>
        <position position="1"/>
    </location>
</feature>
<name>A0A9N9E4A7_9GLOM</name>
<dbReference type="OrthoDB" id="10462716at2759"/>
<sequence>YKESVALRQHYREFKEAFKTRNRDNYNKVAEQTTTFSEAELITRDELALDGLSFRDNNKENNPTQGNISLVILMEEDFTTVSYKRKKNKQIKNIRKQATVRQTPYKKG</sequence>
<keyword evidence="3" id="KW-1185">Reference proteome</keyword>
<accession>A0A9N9E4A7</accession>
<reference evidence="2" key="1">
    <citation type="submission" date="2021-06" db="EMBL/GenBank/DDBJ databases">
        <authorList>
            <person name="Kallberg Y."/>
            <person name="Tangrot J."/>
            <person name="Rosling A."/>
        </authorList>
    </citation>
    <scope>NUCLEOTIDE SEQUENCE</scope>
    <source>
        <strain evidence="2">FL130A</strain>
    </source>
</reference>
<dbReference type="EMBL" id="CAJVPS010010681">
    <property type="protein sequence ID" value="CAG8659517.1"/>
    <property type="molecule type" value="Genomic_DNA"/>
</dbReference>
<evidence type="ECO:0000313" key="2">
    <source>
        <dbReference type="EMBL" id="CAG8659517.1"/>
    </source>
</evidence>
<evidence type="ECO:0000256" key="1">
    <source>
        <dbReference type="SAM" id="MobiDB-lite"/>
    </source>
</evidence>
<feature type="region of interest" description="Disordered" evidence="1">
    <location>
        <begin position="89"/>
        <end position="108"/>
    </location>
</feature>
<comment type="caution">
    <text evidence="2">The sequence shown here is derived from an EMBL/GenBank/DDBJ whole genome shotgun (WGS) entry which is preliminary data.</text>
</comment>